<keyword evidence="11" id="KW-0175">Coiled coil</keyword>
<feature type="domain" description="BHLH" evidence="13">
    <location>
        <begin position="75"/>
        <end position="126"/>
    </location>
</feature>
<feature type="compositionally biased region" description="Polar residues" evidence="12">
    <location>
        <begin position="179"/>
        <end position="191"/>
    </location>
</feature>
<keyword evidence="6" id="KW-0539">Nucleus</keyword>
<keyword evidence="2" id="KW-0678">Repressor</keyword>
<dbReference type="PANTHER" id="PTHR11969:SF99">
    <property type="entry name" value="MAX-BINDING PROTEIN MNT"/>
    <property type="match status" value="1"/>
</dbReference>
<dbReference type="FunFam" id="4.10.280.10:FF:000034">
    <property type="entry name" value="MAX network transcriptional repressor"/>
    <property type="match status" value="1"/>
</dbReference>
<evidence type="ECO:0000256" key="11">
    <source>
        <dbReference type="SAM" id="Coils"/>
    </source>
</evidence>
<evidence type="ECO:0000256" key="3">
    <source>
        <dbReference type="ARBA" id="ARBA00023015"/>
    </source>
</evidence>
<dbReference type="GO" id="GO:0000981">
    <property type="term" value="F:DNA-binding transcription factor activity, RNA polymerase II-specific"/>
    <property type="evidence" value="ECO:0007669"/>
    <property type="project" value="TreeGrafter"/>
</dbReference>
<keyword evidence="5" id="KW-0804">Transcription</keyword>
<evidence type="ECO:0000256" key="9">
    <source>
        <dbReference type="ARBA" id="ARBA00070444"/>
    </source>
</evidence>
<evidence type="ECO:0000256" key="2">
    <source>
        <dbReference type="ARBA" id="ARBA00022491"/>
    </source>
</evidence>
<dbReference type="Gene3D" id="4.10.280.10">
    <property type="entry name" value="Helix-loop-helix DNA-binding domain"/>
    <property type="match status" value="1"/>
</dbReference>
<dbReference type="PROSITE" id="PS50888">
    <property type="entry name" value="BHLH"/>
    <property type="match status" value="1"/>
</dbReference>
<comment type="subcellular location">
    <subcellularLocation>
        <location evidence="1">Nucleus</location>
    </subcellularLocation>
</comment>
<dbReference type="SMART" id="SM00353">
    <property type="entry name" value="HLH"/>
    <property type="match status" value="1"/>
</dbReference>
<dbReference type="Pfam" id="PF00010">
    <property type="entry name" value="HLH"/>
    <property type="match status" value="1"/>
</dbReference>
<organism evidence="14 15">
    <name type="scientific">Pinctada imbricata</name>
    <name type="common">Atlantic pearl-oyster</name>
    <name type="synonym">Pinctada martensii</name>
    <dbReference type="NCBI Taxonomy" id="66713"/>
    <lineage>
        <taxon>Eukaryota</taxon>
        <taxon>Metazoa</taxon>
        <taxon>Spiralia</taxon>
        <taxon>Lophotrochozoa</taxon>
        <taxon>Mollusca</taxon>
        <taxon>Bivalvia</taxon>
        <taxon>Autobranchia</taxon>
        <taxon>Pteriomorphia</taxon>
        <taxon>Pterioida</taxon>
        <taxon>Pterioidea</taxon>
        <taxon>Pteriidae</taxon>
        <taxon>Pinctada</taxon>
    </lineage>
</organism>
<feature type="compositionally biased region" description="Polar residues" evidence="12">
    <location>
        <begin position="28"/>
        <end position="53"/>
    </location>
</feature>
<evidence type="ECO:0000256" key="12">
    <source>
        <dbReference type="SAM" id="MobiDB-lite"/>
    </source>
</evidence>
<dbReference type="InterPro" id="IPR011598">
    <property type="entry name" value="bHLH_dom"/>
</dbReference>
<proteinExistence type="predicted"/>
<evidence type="ECO:0000256" key="1">
    <source>
        <dbReference type="ARBA" id="ARBA00004123"/>
    </source>
</evidence>
<accession>A0AA89BVR0</accession>
<evidence type="ECO:0000256" key="7">
    <source>
        <dbReference type="ARBA" id="ARBA00057176"/>
    </source>
</evidence>
<protein>
    <recommendedName>
        <fullName evidence="9">Max-binding protein MNT</fullName>
    </recommendedName>
    <alternativeName>
        <fullName evidence="10">Myc antagonist MNT</fullName>
    </alternativeName>
</protein>
<dbReference type="Proteomes" id="UP001186944">
    <property type="component" value="Unassembled WGS sequence"/>
</dbReference>
<dbReference type="AlphaFoldDB" id="A0AA89BVR0"/>
<name>A0AA89BVR0_PINIB</name>
<sequence length="648" mass="68942">MSLNTLLEAAEFLEWRNQSKTRADDATQDSQGSSKNATTGGSDTSPESSNSGQNMFMSFMELEDLKEKRRSGGAGTREVHNKLEKNRRAHLKECFDFLKKQIPTLEDKRSSNLGILRGSIRYIQALKRKEREYEQEMQRLAREKISLRERMSSLKMELAAMNIEVDLNQWRTLPDDCESNSTSTATEQGSPICSEDEEDEELRGTKRKTPPLGSGKEIHSGPVITHVAGMAYKDQSIKHNNMKLLKVLTPFQAKGAPTVAKHPPAQRPPLTLGLSSGVVTSTAPKVGSEGKPPITKLLAQTLERRQLKNQQEKHQQELLRGNLCPKPATTAVSVPLNIPGPATIQALRAGQPPRQQLAFPIPGVGAQILATSPAQQLAALNRLAVQASVTMPVSGLTAIPMTSLAKGLTQPFLVTMGGIAAVPQSATTTVSTTTPIVTLSTSASTVSTSATTASKPSVLQTALNTSGVPLHTIPMTAIAAVPTLRPIIGPAGATAQMFGHIPFNLLAASTMTRTSVPSMLAQVTTVTNSTSTTAQTVTTSLQSPAVQQLMAAQGGQLLSPMTVMSPTINLAPNLTQTQLSSMLSQPLLKPIPFPMFHQGLIQGSQVGGVLSQPVVKPLVVVSIPNNVVTTSSVSLTSASSNVTSTTAS</sequence>
<dbReference type="GO" id="GO:0000978">
    <property type="term" value="F:RNA polymerase II cis-regulatory region sequence-specific DNA binding"/>
    <property type="evidence" value="ECO:0007669"/>
    <property type="project" value="TreeGrafter"/>
</dbReference>
<dbReference type="InterPro" id="IPR036638">
    <property type="entry name" value="HLH_DNA-bd_sf"/>
</dbReference>
<evidence type="ECO:0000256" key="5">
    <source>
        <dbReference type="ARBA" id="ARBA00023163"/>
    </source>
</evidence>
<dbReference type="SUPFAM" id="SSF47459">
    <property type="entry name" value="HLH, helix-loop-helix DNA-binding domain"/>
    <property type="match status" value="1"/>
</dbReference>
<dbReference type="EMBL" id="VSWD01000013">
    <property type="protein sequence ID" value="KAK3084293.1"/>
    <property type="molecule type" value="Genomic_DNA"/>
</dbReference>
<evidence type="ECO:0000256" key="4">
    <source>
        <dbReference type="ARBA" id="ARBA00023125"/>
    </source>
</evidence>
<evidence type="ECO:0000313" key="15">
    <source>
        <dbReference type="Proteomes" id="UP001186944"/>
    </source>
</evidence>
<comment type="caution">
    <text evidence="14">The sequence shown here is derived from an EMBL/GenBank/DDBJ whole genome shotgun (WGS) entry which is preliminary data.</text>
</comment>
<keyword evidence="3" id="KW-0805">Transcription regulation</keyword>
<dbReference type="PANTHER" id="PTHR11969">
    <property type="entry name" value="MAX DIMERIZATION, MAD"/>
    <property type="match status" value="1"/>
</dbReference>
<evidence type="ECO:0000259" key="13">
    <source>
        <dbReference type="PROSITE" id="PS50888"/>
    </source>
</evidence>
<keyword evidence="15" id="KW-1185">Reference proteome</keyword>
<comment type="subunit">
    <text evidence="8">Efficient DNA binding requires dimerization with another bHLH protein. Binds DNA as a homodimer or a heterodimer with MAX.</text>
</comment>
<dbReference type="CDD" id="cd11402">
    <property type="entry name" value="bHLHzip_Mnt"/>
    <property type="match status" value="1"/>
</dbReference>
<evidence type="ECO:0000256" key="6">
    <source>
        <dbReference type="ARBA" id="ARBA00023242"/>
    </source>
</evidence>
<feature type="region of interest" description="Disordered" evidence="12">
    <location>
        <begin position="174"/>
        <end position="220"/>
    </location>
</feature>
<feature type="coiled-coil region" evidence="11">
    <location>
        <begin position="123"/>
        <end position="164"/>
    </location>
</feature>
<keyword evidence="4" id="KW-0238">DNA-binding</keyword>
<gene>
    <name evidence="14" type="ORF">FSP39_011159</name>
</gene>
<evidence type="ECO:0000313" key="14">
    <source>
        <dbReference type="EMBL" id="KAK3084293.1"/>
    </source>
</evidence>
<comment type="function">
    <text evidence="7">Binds DNA as a heterodimer with MAX and represses transcription. Binds to the canonical E box sequence 5'-CACGTG-3' and, with higher affinity, to 5'-CACGCG-3'.</text>
</comment>
<feature type="region of interest" description="Disordered" evidence="12">
    <location>
        <begin position="17"/>
        <end position="53"/>
    </location>
</feature>
<reference evidence="14" key="1">
    <citation type="submission" date="2019-08" db="EMBL/GenBank/DDBJ databases">
        <title>The improved chromosome-level genome for the pearl oyster Pinctada fucata martensii using PacBio sequencing and Hi-C.</title>
        <authorList>
            <person name="Zheng Z."/>
        </authorList>
    </citation>
    <scope>NUCLEOTIDE SEQUENCE</scope>
    <source>
        <strain evidence="14">ZZ-2019</strain>
        <tissue evidence="14">Adductor muscle</tissue>
    </source>
</reference>
<dbReference type="GO" id="GO:0046983">
    <property type="term" value="F:protein dimerization activity"/>
    <property type="evidence" value="ECO:0007669"/>
    <property type="project" value="InterPro"/>
</dbReference>
<dbReference type="GO" id="GO:0005634">
    <property type="term" value="C:nucleus"/>
    <property type="evidence" value="ECO:0007669"/>
    <property type="project" value="UniProtKB-SubCell"/>
</dbReference>
<evidence type="ECO:0000256" key="10">
    <source>
        <dbReference type="ARBA" id="ARBA00083368"/>
    </source>
</evidence>
<evidence type="ECO:0000256" key="8">
    <source>
        <dbReference type="ARBA" id="ARBA00062701"/>
    </source>
</evidence>